<organism evidence="2 3">
    <name type="scientific">Rhizoctonia solani</name>
    <dbReference type="NCBI Taxonomy" id="456999"/>
    <lineage>
        <taxon>Eukaryota</taxon>
        <taxon>Fungi</taxon>
        <taxon>Dikarya</taxon>
        <taxon>Basidiomycota</taxon>
        <taxon>Agaricomycotina</taxon>
        <taxon>Agaricomycetes</taxon>
        <taxon>Cantharellales</taxon>
        <taxon>Ceratobasidiaceae</taxon>
        <taxon>Rhizoctonia</taxon>
    </lineage>
</organism>
<protein>
    <submittedName>
        <fullName evidence="2">Uncharacterized protein</fullName>
    </submittedName>
</protein>
<accession>A0A8H3CYN3</accession>
<sequence length="294" mass="32772">MPSIWLTSPENQGKFEQTVPYLLPPFQPTIGTHTMFKPIYTQRKFITSSPIWDALLGSKPRYKIINLYGGSSTDAPASQLLTNEVMNSMNVSTRQALSAGTILWPPSYLEYSLQTAQSNIQFGSRGPDNLCEISEEYRIGNAFDIFASVGGLLALFQGLHVLLFGRPLFWGLFGAKLISPFGLFGKCTGDREFRRRLRERYYRPTAGSHPSNNDHQISDEEDINMNRFLLDFVIDMGPASVPIEQTSRDRSESETEHSGSTSPGPGNGEMLSAELYLLPGYDASEERLKKAEAV</sequence>
<dbReference type="Proteomes" id="UP000663831">
    <property type="component" value="Unassembled WGS sequence"/>
</dbReference>
<evidence type="ECO:0000256" key="1">
    <source>
        <dbReference type="SAM" id="MobiDB-lite"/>
    </source>
</evidence>
<proteinExistence type="predicted"/>
<evidence type="ECO:0000313" key="3">
    <source>
        <dbReference type="Proteomes" id="UP000663831"/>
    </source>
</evidence>
<dbReference type="AlphaFoldDB" id="A0A8H3CYN3"/>
<evidence type="ECO:0000313" key="2">
    <source>
        <dbReference type="EMBL" id="CAE6499435.1"/>
    </source>
</evidence>
<feature type="region of interest" description="Disordered" evidence="1">
    <location>
        <begin position="244"/>
        <end position="274"/>
    </location>
</feature>
<gene>
    <name evidence="2" type="ORF">RDB_LOCUS117190</name>
</gene>
<reference evidence="2" key="1">
    <citation type="submission" date="2021-01" db="EMBL/GenBank/DDBJ databases">
        <authorList>
            <person name="Kaushik A."/>
        </authorList>
    </citation>
    <scope>NUCLEOTIDE SEQUENCE</scope>
    <source>
        <strain evidence="2">AG3-1AP</strain>
    </source>
</reference>
<name>A0A8H3CYN3_9AGAM</name>
<dbReference type="EMBL" id="CAJMWV010004452">
    <property type="protein sequence ID" value="CAE6499435.1"/>
    <property type="molecule type" value="Genomic_DNA"/>
</dbReference>
<comment type="caution">
    <text evidence="2">The sequence shown here is derived from an EMBL/GenBank/DDBJ whole genome shotgun (WGS) entry which is preliminary data.</text>
</comment>
<feature type="compositionally biased region" description="Basic and acidic residues" evidence="1">
    <location>
        <begin position="246"/>
        <end position="257"/>
    </location>
</feature>